<dbReference type="OrthoDB" id="9805070at2"/>
<keyword evidence="8" id="KW-0812">Transmembrane</keyword>
<dbReference type="RefSeq" id="WP_013219836.1">
    <property type="nucleotide sequence ID" value="NC_014315.1"/>
</dbReference>
<sequence length="479" mass="53463">MINKDYRYYIPKTGKRRTSWYKKYWPRKKHVPWMIALGCINILAAGIGFTLYGRELSAYPASPLAQIDHLTLATIASHQPPPPLLTIEQPTATIQKPQITASKSPTWRNITIKEGDNLSRIFARLGLSARQVHEVMSLGNPVRSLARLRPGQLLQIKLKKDNGSRRLTALRLNFSPIKYLEVLAEEDKFKAKQISRNIETRIETIAGSIKSSLSEDGLQAGLTNKQVIELTQIFGWDIDFALDLRPGDNFKVLFEEHYFQNKKLQNGPILAAEFTNHGKTFQAIRYTDASGHTGYYTPAGLSMRKAFLRTPVNYARISSHFNLRRKHPVLNRIRAHKGVDYAAPIGTPVKAAGNGKVLFVGRKGGYGKAIVLQHGAKYSTLYGHLSRFKRGLKAGNKVKQGATIGYVGQTGLATGPHLHYEFLVNGVHRNPLTVKLPQAAPIPHQLKQDFQKHAAKLDAQLDAADTAIVLNQSVKHQPN</sequence>
<dbReference type="Proteomes" id="UP000000393">
    <property type="component" value="Chromosome"/>
</dbReference>
<keyword evidence="12" id="KW-1185">Reference proteome</keyword>
<dbReference type="PANTHER" id="PTHR21666">
    <property type="entry name" value="PEPTIDASE-RELATED"/>
    <property type="match status" value="1"/>
</dbReference>
<protein>
    <submittedName>
        <fullName evidence="11">Peptidase M23</fullName>
    </submittedName>
</protein>
<dbReference type="InterPro" id="IPR045834">
    <property type="entry name" value="Csd3_N2"/>
</dbReference>
<reference evidence="11 12" key="1">
    <citation type="submission" date="2010-06" db="EMBL/GenBank/DDBJ databases">
        <title>Complete sequence of chromosome of Nitrosococcus watsoni C-113.</title>
        <authorList>
            <consortium name="US DOE Joint Genome Institute"/>
            <person name="Lucas S."/>
            <person name="Copeland A."/>
            <person name="Lapidus A."/>
            <person name="Cheng J.-F."/>
            <person name="Bruce D."/>
            <person name="Goodwin L."/>
            <person name="Pitluck S."/>
            <person name="Malfatti S.A."/>
            <person name="Chain P.S.G."/>
            <person name="Land M."/>
            <person name="Hauser L."/>
            <person name="Kyrpides N."/>
            <person name="Ivanova N."/>
            <person name="Cambell M.A."/>
            <person name="Heidelberg J.F."/>
            <person name="Klotz M.G."/>
            <person name="Woyke T."/>
        </authorList>
    </citation>
    <scope>NUCLEOTIDE SEQUENCE [LARGE SCALE GENOMIC DNA]</scope>
    <source>
        <strain evidence="11 12">C-113</strain>
    </source>
</reference>
<organism evidence="11 12">
    <name type="scientific">Nitrosococcus watsoni (strain C-113)</name>
    <dbReference type="NCBI Taxonomy" id="105559"/>
    <lineage>
        <taxon>Bacteria</taxon>
        <taxon>Pseudomonadati</taxon>
        <taxon>Pseudomonadota</taxon>
        <taxon>Gammaproteobacteria</taxon>
        <taxon>Chromatiales</taxon>
        <taxon>Chromatiaceae</taxon>
        <taxon>Nitrosococcus</taxon>
    </lineage>
</organism>
<dbReference type="InterPro" id="IPR016047">
    <property type="entry name" value="M23ase_b-sheet_dom"/>
</dbReference>
<keyword evidence="8" id="KW-1133">Transmembrane helix</keyword>
<dbReference type="PANTHER" id="PTHR21666:SF288">
    <property type="entry name" value="CELL DIVISION PROTEIN YTFB"/>
    <property type="match status" value="1"/>
</dbReference>
<dbReference type="Pfam" id="PF01551">
    <property type="entry name" value="Peptidase_M23"/>
    <property type="match status" value="1"/>
</dbReference>
<feature type="transmembrane region" description="Helical" evidence="8">
    <location>
        <begin position="31"/>
        <end position="52"/>
    </location>
</feature>
<feature type="domain" description="M23ase beta-sheet core" evidence="9">
    <location>
        <begin position="335"/>
        <end position="431"/>
    </location>
</feature>
<evidence type="ECO:0000256" key="2">
    <source>
        <dbReference type="ARBA" id="ARBA00004196"/>
    </source>
</evidence>
<evidence type="ECO:0000259" key="10">
    <source>
        <dbReference type="Pfam" id="PF19425"/>
    </source>
</evidence>
<dbReference type="HOGENOM" id="CLU_026846_4_1_6"/>
<dbReference type="STRING" id="105559.Nwat_0777"/>
<evidence type="ECO:0000256" key="8">
    <source>
        <dbReference type="SAM" id="Phobius"/>
    </source>
</evidence>
<dbReference type="FunFam" id="2.70.70.10:FF:000002">
    <property type="entry name" value="Murein DD-endopeptidase MepM"/>
    <property type="match status" value="1"/>
</dbReference>
<keyword evidence="8" id="KW-0472">Membrane</keyword>
<dbReference type="MEROPS" id="M23.009"/>
<dbReference type="eggNOG" id="COG0739">
    <property type="taxonomic scope" value="Bacteria"/>
</dbReference>
<keyword evidence="4" id="KW-0479">Metal-binding</keyword>
<evidence type="ECO:0000313" key="12">
    <source>
        <dbReference type="Proteomes" id="UP000000393"/>
    </source>
</evidence>
<gene>
    <name evidence="11" type="ordered locus">Nwat_0777</name>
</gene>
<dbReference type="AlphaFoldDB" id="D8KBX0"/>
<keyword evidence="5" id="KW-0378">Hydrolase</keyword>
<proteinExistence type="predicted"/>
<evidence type="ECO:0000256" key="7">
    <source>
        <dbReference type="ARBA" id="ARBA00023049"/>
    </source>
</evidence>
<evidence type="ECO:0000256" key="5">
    <source>
        <dbReference type="ARBA" id="ARBA00022801"/>
    </source>
</evidence>
<evidence type="ECO:0000256" key="4">
    <source>
        <dbReference type="ARBA" id="ARBA00022723"/>
    </source>
</evidence>
<dbReference type="GO" id="GO:0006508">
    <property type="term" value="P:proteolysis"/>
    <property type="evidence" value="ECO:0007669"/>
    <property type="project" value="UniProtKB-KW"/>
</dbReference>
<dbReference type="GO" id="GO:0030313">
    <property type="term" value="C:cell envelope"/>
    <property type="evidence" value="ECO:0007669"/>
    <property type="project" value="UniProtKB-SubCell"/>
</dbReference>
<name>D8KBX0_NITWC</name>
<dbReference type="GO" id="GO:0046872">
    <property type="term" value="F:metal ion binding"/>
    <property type="evidence" value="ECO:0007669"/>
    <property type="project" value="UniProtKB-KW"/>
</dbReference>
<dbReference type="KEGG" id="nwa:Nwat_0777"/>
<dbReference type="Gene3D" id="2.70.70.10">
    <property type="entry name" value="Glucose Permease (Domain IIA)"/>
    <property type="match status" value="1"/>
</dbReference>
<dbReference type="InterPro" id="IPR011055">
    <property type="entry name" value="Dup_hybrid_motif"/>
</dbReference>
<evidence type="ECO:0000256" key="3">
    <source>
        <dbReference type="ARBA" id="ARBA00022670"/>
    </source>
</evidence>
<dbReference type="eggNOG" id="COG3061">
    <property type="taxonomic scope" value="Bacteria"/>
</dbReference>
<keyword evidence="3" id="KW-0645">Protease</keyword>
<feature type="domain" description="Csd3-like second N-terminal" evidence="10">
    <location>
        <begin position="203"/>
        <end position="322"/>
    </location>
</feature>
<comment type="subcellular location">
    <subcellularLocation>
        <location evidence="2">Cell envelope</location>
    </subcellularLocation>
</comment>
<evidence type="ECO:0000259" key="9">
    <source>
        <dbReference type="Pfam" id="PF01551"/>
    </source>
</evidence>
<comment type="cofactor">
    <cofactor evidence="1">
        <name>Zn(2+)</name>
        <dbReference type="ChEBI" id="CHEBI:29105"/>
    </cofactor>
</comment>
<keyword evidence="7" id="KW-0482">Metalloprotease</keyword>
<evidence type="ECO:0000256" key="6">
    <source>
        <dbReference type="ARBA" id="ARBA00022833"/>
    </source>
</evidence>
<dbReference type="EMBL" id="CP002086">
    <property type="protein sequence ID" value="ADJ27731.1"/>
    <property type="molecule type" value="Genomic_DNA"/>
</dbReference>
<dbReference type="InterPro" id="IPR050570">
    <property type="entry name" value="Cell_wall_metabolism_enzyme"/>
</dbReference>
<dbReference type="GO" id="GO:0004222">
    <property type="term" value="F:metalloendopeptidase activity"/>
    <property type="evidence" value="ECO:0007669"/>
    <property type="project" value="TreeGrafter"/>
</dbReference>
<evidence type="ECO:0000256" key="1">
    <source>
        <dbReference type="ARBA" id="ARBA00001947"/>
    </source>
</evidence>
<evidence type="ECO:0000313" key="11">
    <source>
        <dbReference type="EMBL" id="ADJ27731.1"/>
    </source>
</evidence>
<dbReference type="CDD" id="cd12797">
    <property type="entry name" value="M23_peptidase"/>
    <property type="match status" value="1"/>
</dbReference>
<keyword evidence="6" id="KW-0862">Zinc</keyword>
<accession>D8KBX0</accession>
<dbReference type="SUPFAM" id="SSF51261">
    <property type="entry name" value="Duplicated hybrid motif"/>
    <property type="match status" value="1"/>
</dbReference>
<dbReference type="Gene3D" id="3.10.450.350">
    <property type="match status" value="2"/>
</dbReference>
<dbReference type="Pfam" id="PF19425">
    <property type="entry name" value="Csd3_N2"/>
    <property type="match status" value="1"/>
</dbReference>